<dbReference type="Pfam" id="PF04657">
    <property type="entry name" value="DMT_YdcZ"/>
    <property type="match status" value="2"/>
</dbReference>
<keyword evidence="3" id="KW-1185">Reference proteome</keyword>
<feature type="transmembrane region" description="Helical" evidence="1">
    <location>
        <begin position="152"/>
        <end position="170"/>
    </location>
</feature>
<feature type="transmembrane region" description="Helical" evidence="1">
    <location>
        <begin position="25"/>
        <end position="46"/>
    </location>
</feature>
<name>A0A075USZ6_9PSEU</name>
<keyword evidence="1" id="KW-0472">Membrane</keyword>
<dbReference type="PANTHER" id="PTHR34821">
    <property type="entry name" value="INNER MEMBRANE PROTEIN YDCZ"/>
    <property type="match status" value="1"/>
</dbReference>
<feature type="transmembrane region" description="Helical" evidence="1">
    <location>
        <begin position="218"/>
        <end position="238"/>
    </location>
</feature>
<dbReference type="HOGENOM" id="CLU_072587_0_0_11"/>
<sequence length="305" mass="30044">MTAGVGLAVQARLNGELGSRVGDGIAATLASTVVGLVLLLLVVPLHPAGRRGLRLMRAAVRDGDLRWWHLAGGVCGALFVAGQGISVGAVGVAVFTVAVVGGSAVGGLVVDRFAIGPGGRRCITVARAAGAVACVVAVAVAGHGAWGGSGTVVVVLPVLAGAAVAVQSALNGRLGVIAGSPWPATLVNFAVAATSLAGVLTVRAVSGWSSPVRLPAEPLLYLAGVIGVGVIAVATIAVRHLGVLVFGLAGVAGQLLGAVVLDAFTPGREPSVATFAGIVITFLALALATHPRFRRPEPGHAPTES</sequence>
<protein>
    <submittedName>
        <fullName evidence="2">Putative membrane protein</fullName>
    </submittedName>
</protein>
<keyword evidence="1" id="KW-0812">Transmembrane</keyword>
<feature type="transmembrane region" description="Helical" evidence="1">
    <location>
        <begin position="91"/>
        <end position="110"/>
    </location>
</feature>
<dbReference type="PANTHER" id="PTHR34821:SF2">
    <property type="entry name" value="INNER MEMBRANE PROTEIN YDCZ"/>
    <property type="match status" value="1"/>
</dbReference>
<evidence type="ECO:0000313" key="2">
    <source>
        <dbReference type="EMBL" id="AIG76093.1"/>
    </source>
</evidence>
<feature type="transmembrane region" description="Helical" evidence="1">
    <location>
        <begin position="182"/>
        <end position="206"/>
    </location>
</feature>
<reference evidence="2 3" key="1">
    <citation type="journal article" date="2014" name="J. Biotechnol.">
        <title>Complete genome sequence of the actinobacterium Amycolatopsis japonica MG417-CF17(T) (=DSM 44213T) producing (S,S)-N,N'-ethylenediaminedisuccinic acid.</title>
        <authorList>
            <person name="Stegmann E."/>
            <person name="Albersmeier A."/>
            <person name="Spohn M."/>
            <person name="Gert H."/>
            <person name="Weber T."/>
            <person name="Wohlleben W."/>
            <person name="Kalinowski J."/>
            <person name="Ruckert C."/>
        </authorList>
    </citation>
    <scope>NUCLEOTIDE SEQUENCE [LARGE SCALE GENOMIC DNA]</scope>
    <source>
        <strain evidence="3">MG417-CF17 (DSM 44213)</strain>
    </source>
</reference>
<dbReference type="InterPro" id="IPR006750">
    <property type="entry name" value="YdcZ"/>
</dbReference>
<evidence type="ECO:0000256" key="1">
    <source>
        <dbReference type="SAM" id="Phobius"/>
    </source>
</evidence>
<dbReference type="KEGG" id="aja:AJAP_16100"/>
<gene>
    <name evidence="2" type="ORF">AJAP_16100</name>
</gene>
<dbReference type="Proteomes" id="UP000028492">
    <property type="component" value="Chromosome"/>
</dbReference>
<evidence type="ECO:0000313" key="3">
    <source>
        <dbReference type="Proteomes" id="UP000028492"/>
    </source>
</evidence>
<proteinExistence type="predicted"/>
<dbReference type="AlphaFoldDB" id="A0A075USZ6"/>
<dbReference type="EMBL" id="CP008953">
    <property type="protein sequence ID" value="AIG76093.1"/>
    <property type="molecule type" value="Genomic_DNA"/>
</dbReference>
<dbReference type="STRING" id="208439.AJAP_16100"/>
<feature type="transmembrane region" description="Helical" evidence="1">
    <location>
        <begin position="243"/>
        <end position="264"/>
    </location>
</feature>
<feature type="transmembrane region" description="Helical" evidence="1">
    <location>
        <begin position="270"/>
        <end position="288"/>
    </location>
</feature>
<dbReference type="GO" id="GO:0005886">
    <property type="term" value="C:plasma membrane"/>
    <property type="evidence" value="ECO:0007669"/>
    <property type="project" value="TreeGrafter"/>
</dbReference>
<dbReference type="eggNOG" id="COG3238">
    <property type="taxonomic scope" value="Bacteria"/>
</dbReference>
<feature type="transmembrane region" description="Helical" evidence="1">
    <location>
        <begin position="67"/>
        <end position="85"/>
    </location>
</feature>
<keyword evidence="1" id="KW-1133">Transmembrane helix</keyword>
<organism evidence="2 3">
    <name type="scientific">Amycolatopsis japonica</name>
    <dbReference type="NCBI Taxonomy" id="208439"/>
    <lineage>
        <taxon>Bacteria</taxon>
        <taxon>Bacillati</taxon>
        <taxon>Actinomycetota</taxon>
        <taxon>Actinomycetes</taxon>
        <taxon>Pseudonocardiales</taxon>
        <taxon>Pseudonocardiaceae</taxon>
        <taxon>Amycolatopsis</taxon>
        <taxon>Amycolatopsis japonica group</taxon>
    </lineage>
</organism>
<feature type="transmembrane region" description="Helical" evidence="1">
    <location>
        <begin position="122"/>
        <end position="146"/>
    </location>
</feature>
<accession>A0A075USZ6</accession>